<dbReference type="EMBL" id="PYOC01000001">
    <property type="protein sequence ID" value="PSV50034.1"/>
    <property type="molecule type" value="Genomic_DNA"/>
</dbReference>
<dbReference type="AlphaFoldDB" id="A0A2T3LF80"/>
<proteinExistence type="predicted"/>
<accession>A0A2T3LF80</accession>
<dbReference type="RefSeq" id="WP_107252618.1">
    <property type="nucleotide sequence ID" value="NZ_PYOC01000001.1"/>
</dbReference>
<protein>
    <submittedName>
        <fullName evidence="1">Uncharacterized protein</fullName>
    </submittedName>
</protein>
<organism evidence="1 2">
    <name type="scientific">Photobacterium indicum</name>
    <dbReference type="NCBI Taxonomy" id="81447"/>
    <lineage>
        <taxon>Bacteria</taxon>
        <taxon>Pseudomonadati</taxon>
        <taxon>Pseudomonadota</taxon>
        <taxon>Gammaproteobacteria</taxon>
        <taxon>Vibrionales</taxon>
        <taxon>Vibrionaceae</taxon>
        <taxon>Photobacterium</taxon>
    </lineage>
</organism>
<name>A0A2T3LF80_9GAMM</name>
<comment type="caution">
    <text evidence="1">The sequence shown here is derived from an EMBL/GenBank/DDBJ whole genome shotgun (WGS) entry which is preliminary data.</text>
</comment>
<reference evidence="1 2" key="1">
    <citation type="submission" date="2018-03" db="EMBL/GenBank/DDBJ databases">
        <title>Whole genome sequencing of Histamine producing bacteria.</title>
        <authorList>
            <person name="Butler K."/>
        </authorList>
    </citation>
    <scope>NUCLEOTIDE SEQUENCE [LARGE SCALE GENOMIC DNA]</scope>
    <source>
        <strain evidence="1 2">ATCC 19614</strain>
    </source>
</reference>
<dbReference type="Proteomes" id="UP000241803">
    <property type="component" value="Unassembled WGS sequence"/>
</dbReference>
<evidence type="ECO:0000313" key="2">
    <source>
        <dbReference type="Proteomes" id="UP000241803"/>
    </source>
</evidence>
<sequence>MSNLLLDYAFSFEEVEGTLQPDYSFLSNVAVAVKSNNVSTPPKPLPYLVEVYSPELVKDHTDNETVNQLFSGGLGAFYLLVCETLDSVDPLLDDTEFYTFGISDDFDEDAASVFIPSKYAGVVYSTSSTRSDAKTVVAGNITKRRDLKSQFLKSHDLLKKTKDKSQRTELLKGARTAAVDLAKLPHRCCFLDLAYNTSGAHFAFGKLLSAAYWSDQQYIQANADDWWATSQLGEADSLFKDRISFYLSDKQYGTRLAFFAAGGESISAPYINRLVELSIQGAGLNYISINHPRNTVSTRINLESRLQDEVDKYMVAPYYYLDPDGDNDVQLYDSEERYYLNGALAIKTAEPIWRVNFQVKQESY</sequence>
<evidence type="ECO:0000313" key="1">
    <source>
        <dbReference type="EMBL" id="PSV50034.1"/>
    </source>
</evidence>
<gene>
    <name evidence="1" type="ORF">C9J47_05650</name>
</gene>
<keyword evidence="2" id="KW-1185">Reference proteome</keyword>